<gene>
    <name evidence="2" type="ORF">MMAB1_0126</name>
</gene>
<sequence>MDHAEEREGMWSAHGQSAGLYAGKTLLPGQWTVVAITPGGVGAGEGARPLPAQTGPGAQTEP</sequence>
<feature type="region of interest" description="Disordered" evidence="1">
    <location>
        <begin position="42"/>
        <end position="62"/>
    </location>
</feature>
<accession>A0A0X3BH01</accession>
<dbReference type="EMBL" id="LT158599">
    <property type="protein sequence ID" value="CVK31343.1"/>
    <property type="molecule type" value="Genomic_DNA"/>
</dbReference>
<evidence type="ECO:0000313" key="2">
    <source>
        <dbReference type="EMBL" id="CVK31343.1"/>
    </source>
</evidence>
<dbReference type="Proteomes" id="UP000069850">
    <property type="component" value="Chromosome 1"/>
</dbReference>
<dbReference type="KEGG" id="mema:MMAB1_0126"/>
<dbReference type="AlphaFoldDB" id="A0A0X3BH01"/>
<reference evidence="2 3" key="1">
    <citation type="submission" date="2016-01" db="EMBL/GenBank/DDBJ databases">
        <authorList>
            <person name="Manzoor S."/>
        </authorList>
    </citation>
    <scope>NUCLEOTIDE SEQUENCE [LARGE SCALE GENOMIC DNA]</scope>
    <source>
        <strain evidence="2">Methanoculleus sp MAB1</strain>
    </source>
</reference>
<organism evidence="2 3">
    <name type="scientific">Methanoculleus bourgensis</name>
    <dbReference type="NCBI Taxonomy" id="83986"/>
    <lineage>
        <taxon>Archaea</taxon>
        <taxon>Methanobacteriati</taxon>
        <taxon>Methanobacteriota</taxon>
        <taxon>Stenosarchaea group</taxon>
        <taxon>Methanomicrobia</taxon>
        <taxon>Methanomicrobiales</taxon>
        <taxon>Methanomicrobiaceae</taxon>
        <taxon>Methanoculleus</taxon>
    </lineage>
</organism>
<protein>
    <submittedName>
        <fullName evidence="2">Uncharacterized protein</fullName>
    </submittedName>
</protein>
<proteinExistence type="predicted"/>
<name>A0A0X3BH01_9EURY</name>
<evidence type="ECO:0000313" key="3">
    <source>
        <dbReference type="Proteomes" id="UP000069850"/>
    </source>
</evidence>
<evidence type="ECO:0000256" key="1">
    <source>
        <dbReference type="SAM" id="MobiDB-lite"/>
    </source>
</evidence>